<accession>R7Y3Y7</accession>
<dbReference type="InterPro" id="IPR018584">
    <property type="entry name" value="GT87"/>
</dbReference>
<evidence type="ECO:0000256" key="2">
    <source>
        <dbReference type="ARBA" id="ARBA00022475"/>
    </source>
</evidence>
<keyword evidence="3" id="KW-0808">Transferase</keyword>
<evidence type="ECO:0000256" key="6">
    <source>
        <dbReference type="ARBA" id="ARBA00023136"/>
    </source>
</evidence>
<sequence>MAVTAAIPAAGYPVAVTEAEESLNRPSADPDPAADSAASGSDPVWDSPAPIASDLRVDDARVLPTRTDGLVREASSLVGGPVGTHAVIGRARHLTPLRVLFALALCGLALGWFGKAACLQQAPADGGTTANAEMRLDWDDQRQFTNLCYSDVISLFGAERLNRGALPYRDFWFQEDSDGQTIKRYMEYPVLTGMFMYGAAQLTQGWLWAETNWGVPGALDVVLFFTIVALGLTAFWLVTIWATALTARHRMWSVWLVALSPLVFVHAFTNFDAIATAAVAAALLAWSRERFWLAGVLIGLGTAAKLYPALLLVVLGVLCLRTGKVREFGVAAATAIGAWLAVNLPILIPYPSGWWEFFRFNGDRSADPDTIYRVVADAAGFTWNIGYLNALSVGLTVVVIAAVVAVGVLAPYRPRVAQLAFLAVAGFLLVNKVWSPQYSLWLVPLAVLAIPHTRLLLAWMAVDALIWVPRMSLFLDAERRWLPDQWFTAAVVLRGLMVVVLCAVVLWQIWHPRDDLVRHGNDGRWYDDPAGGVLDGAPDRLGRRSRATRTAEDPREPVPAAG</sequence>
<feature type="transmembrane region" description="Helical" evidence="9">
    <location>
        <begin position="330"/>
        <end position="350"/>
    </location>
</feature>
<keyword evidence="4 9" id="KW-0812">Transmembrane</keyword>
<keyword evidence="5 9" id="KW-1133">Transmembrane helix</keyword>
<evidence type="ECO:0000313" key="11">
    <source>
        <dbReference type="Proteomes" id="UP000013569"/>
    </source>
</evidence>
<feature type="transmembrane region" description="Helical" evidence="9">
    <location>
        <begin position="254"/>
        <end position="285"/>
    </location>
</feature>
<feature type="transmembrane region" description="Helical" evidence="9">
    <location>
        <begin position="387"/>
        <end position="409"/>
    </location>
</feature>
<evidence type="ECO:0000256" key="8">
    <source>
        <dbReference type="SAM" id="MobiDB-lite"/>
    </source>
</evidence>
<feature type="transmembrane region" description="Helical" evidence="9">
    <location>
        <begin position="190"/>
        <end position="209"/>
    </location>
</feature>
<evidence type="ECO:0000313" key="10">
    <source>
        <dbReference type="EMBL" id="EON30741.1"/>
    </source>
</evidence>
<comment type="subcellular location">
    <subcellularLocation>
        <location evidence="1">Cell membrane</location>
        <topology evidence="1">Multi-pass membrane protein</topology>
    </subcellularLocation>
</comment>
<feature type="transmembrane region" description="Helical" evidence="9">
    <location>
        <begin position="416"/>
        <end position="434"/>
    </location>
</feature>
<proteinExistence type="inferred from homology"/>
<feature type="region of interest" description="Disordered" evidence="8">
    <location>
        <begin position="18"/>
        <end position="51"/>
    </location>
</feature>
<feature type="transmembrane region" description="Helical" evidence="9">
    <location>
        <begin position="221"/>
        <end position="242"/>
    </location>
</feature>
<keyword evidence="2" id="KW-1003">Cell membrane</keyword>
<organism evidence="10 11">
    <name type="scientific">Gordonia terrae C-6</name>
    <dbReference type="NCBI Taxonomy" id="1316928"/>
    <lineage>
        <taxon>Bacteria</taxon>
        <taxon>Bacillati</taxon>
        <taxon>Actinomycetota</taxon>
        <taxon>Actinomycetes</taxon>
        <taxon>Mycobacteriales</taxon>
        <taxon>Gordoniaceae</taxon>
        <taxon>Gordonia</taxon>
    </lineage>
</organism>
<dbReference type="Proteomes" id="UP000013569">
    <property type="component" value="Unassembled WGS sequence"/>
</dbReference>
<gene>
    <name evidence="10" type="ORF">GTC6_21045</name>
</gene>
<dbReference type="GO" id="GO:0005886">
    <property type="term" value="C:plasma membrane"/>
    <property type="evidence" value="ECO:0007669"/>
    <property type="project" value="UniProtKB-SubCell"/>
</dbReference>
<evidence type="ECO:0000256" key="1">
    <source>
        <dbReference type="ARBA" id="ARBA00004651"/>
    </source>
</evidence>
<feature type="transmembrane region" description="Helical" evidence="9">
    <location>
        <begin position="486"/>
        <end position="510"/>
    </location>
</feature>
<feature type="compositionally biased region" description="Low complexity" evidence="8">
    <location>
        <begin position="26"/>
        <end position="43"/>
    </location>
</feature>
<evidence type="ECO:0000256" key="7">
    <source>
        <dbReference type="ARBA" id="ARBA00024033"/>
    </source>
</evidence>
<dbReference type="EMBL" id="AQPW01000041">
    <property type="protein sequence ID" value="EON30741.1"/>
    <property type="molecule type" value="Genomic_DNA"/>
</dbReference>
<dbReference type="GO" id="GO:0016758">
    <property type="term" value="F:hexosyltransferase activity"/>
    <property type="evidence" value="ECO:0007669"/>
    <property type="project" value="InterPro"/>
</dbReference>
<evidence type="ECO:0000256" key="3">
    <source>
        <dbReference type="ARBA" id="ARBA00022679"/>
    </source>
</evidence>
<comment type="similarity">
    <text evidence="7">Belongs to the glycosyltransferase 87 family.</text>
</comment>
<evidence type="ECO:0000256" key="5">
    <source>
        <dbReference type="ARBA" id="ARBA00022989"/>
    </source>
</evidence>
<keyword evidence="6 9" id="KW-0472">Membrane</keyword>
<dbReference type="Pfam" id="PF09594">
    <property type="entry name" value="GT87"/>
    <property type="match status" value="1"/>
</dbReference>
<evidence type="ECO:0000256" key="9">
    <source>
        <dbReference type="SAM" id="Phobius"/>
    </source>
</evidence>
<dbReference type="PATRIC" id="fig|1316928.3.peg.4254"/>
<reference evidence="10 11" key="1">
    <citation type="journal article" date="2013" name="Genome Announc.">
        <title>Draft Genome Sequence of a Benzothiophene-Desulfurizing Bacterium, Gordona terrae Strain C-6.</title>
        <authorList>
            <person name="Wang W."/>
            <person name="Ma T."/>
            <person name="Ren Y."/>
            <person name="Li G."/>
        </authorList>
    </citation>
    <scope>NUCLEOTIDE SEQUENCE [LARGE SCALE GENOMIC DNA]</scope>
    <source>
        <strain evidence="10 11">C-6</strain>
    </source>
</reference>
<dbReference type="InterPro" id="IPR016570">
    <property type="entry name" value="UCP010361"/>
</dbReference>
<dbReference type="AlphaFoldDB" id="R7Y3Y7"/>
<feature type="transmembrane region" description="Helical" evidence="9">
    <location>
        <begin position="291"/>
        <end position="318"/>
    </location>
</feature>
<dbReference type="PIRSF" id="PIRSF010361">
    <property type="entry name" value="UCP010361"/>
    <property type="match status" value="1"/>
</dbReference>
<comment type="caution">
    <text evidence="10">The sequence shown here is derived from an EMBL/GenBank/DDBJ whole genome shotgun (WGS) entry which is preliminary data.</text>
</comment>
<protein>
    <submittedName>
        <fullName evidence="10">Putative integral membrane protein</fullName>
    </submittedName>
</protein>
<feature type="region of interest" description="Disordered" evidence="8">
    <location>
        <begin position="529"/>
        <end position="562"/>
    </location>
</feature>
<evidence type="ECO:0000256" key="4">
    <source>
        <dbReference type="ARBA" id="ARBA00022692"/>
    </source>
</evidence>
<name>R7Y3Y7_9ACTN</name>